<comment type="subcellular location">
    <subcellularLocation>
        <location evidence="1">Membrane</location>
    </subcellularLocation>
</comment>
<sequence length="589" mass="65555">MWKKRAIVMLVLIEAALFFIVGRLAQIQLIDTESFANHNLIAESVAQRTQELVIDDGRGSFVDRNGKPLTKRSVPSLVLFPFLKMRPWPIEQVARVTGVAEEEIRRQLERADGPFVLEKNGEPLVLSAEQMRQMNRLRIPGVFAVHKQYPLETLYAPHLLGFTRPDRELLRQRYPKRPLPPGTEVGIQGLQKAFDEFLLAEAETKLLYHVDAEGRPLFGLDVKYSDPSNSFYPVTVKTTLDRDVQREMEQIVDRFGLKKGGLVLLDVDTNSVLAMVSRPNMDPRDPYKNGGAENQMVLPHIPGSVFKTVIAAAALDEGIASPTTTFDCRKTIAGEEDREHDYGTLDLTDSFAVSCNNAFATLGKELIRHDPGALETYAEKLGLYPTAGWEGTVYHEEHFRQFPEERKGTIWHDARDKRVPLAVAQTAIGQKDVRVSPLGVANMMATIARGGKAWKVRAVDQVLYKNGAPLFSFSAEPATGLEPIAPTTVRQLQQLLRGVVTNQEGTGRRFQTLPYPVAGKSGTAETGKREGNVELINKWFAGYFPADRPKYALAVVELDVPSGRAATNEVFAAAVEALYAHDRAQKENE</sequence>
<feature type="domain" description="Penicillin-binding protein dimerisation" evidence="5">
    <location>
        <begin position="58"/>
        <end position="217"/>
    </location>
</feature>
<dbReference type="InterPro" id="IPR036138">
    <property type="entry name" value="PBP_dimer_sf"/>
</dbReference>
<gene>
    <name evidence="6" type="primary">pbpI</name>
    <name evidence="6" type="ORF">GsuE55_03270</name>
</gene>
<dbReference type="Proteomes" id="UP000501421">
    <property type="component" value="Chromosome"/>
</dbReference>
<reference evidence="7" key="1">
    <citation type="journal article" date="2020" name="Microbiol. Resour. Announc.">
        <title>Complete Genome Sequence of Geobacillus sp. Strain E55-1, Isolated from Mine Geyser in Japan.</title>
        <authorList>
            <person name="Miyazaki K."/>
            <person name="Hase E."/>
            <person name="Tokito N."/>
        </authorList>
    </citation>
    <scope>NUCLEOTIDE SEQUENCE [LARGE SCALE GENOMIC DNA]</scope>
    <source>
        <strain evidence="7">E55-1</strain>
    </source>
</reference>
<proteinExistence type="inferred from homology"/>
<evidence type="ECO:0000259" key="4">
    <source>
        <dbReference type="Pfam" id="PF00905"/>
    </source>
</evidence>
<dbReference type="RefSeq" id="WP_172418476.1">
    <property type="nucleotide sequence ID" value="NZ_AP022557.1"/>
</dbReference>
<evidence type="ECO:0000256" key="3">
    <source>
        <dbReference type="ARBA" id="ARBA00023136"/>
    </source>
</evidence>
<dbReference type="EMBL" id="AP022557">
    <property type="protein sequence ID" value="BBW95494.1"/>
    <property type="molecule type" value="Genomic_DNA"/>
</dbReference>
<organism evidence="6 7">
    <name type="scientific">Geobacillus subterraneus</name>
    <dbReference type="NCBI Taxonomy" id="129338"/>
    <lineage>
        <taxon>Bacteria</taxon>
        <taxon>Bacillati</taxon>
        <taxon>Bacillota</taxon>
        <taxon>Bacilli</taxon>
        <taxon>Bacillales</taxon>
        <taxon>Anoxybacillaceae</taxon>
        <taxon>Geobacillus</taxon>
    </lineage>
</organism>
<accession>A0A679FRU0</accession>
<dbReference type="Pfam" id="PF03717">
    <property type="entry name" value="PBP_dimer"/>
    <property type="match status" value="1"/>
</dbReference>
<keyword evidence="3" id="KW-0472">Membrane</keyword>
<feature type="domain" description="Penicillin-binding protein transpeptidase" evidence="4">
    <location>
        <begin position="260"/>
        <end position="574"/>
    </location>
</feature>
<dbReference type="SUPFAM" id="SSF56519">
    <property type="entry name" value="Penicillin binding protein dimerisation domain"/>
    <property type="match status" value="1"/>
</dbReference>
<evidence type="ECO:0000259" key="5">
    <source>
        <dbReference type="Pfam" id="PF03717"/>
    </source>
</evidence>
<dbReference type="InterPro" id="IPR001460">
    <property type="entry name" value="PCN-bd_Tpept"/>
</dbReference>
<dbReference type="GO" id="GO:0005886">
    <property type="term" value="C:plasma membrane"/>
    <property type="evidence" value="ECO:0007669"/>
    <property type="project" value="TreeGrafter"/>
</dbReference>
<comment type="similarity">
    <text evidence="2">Belongs to the transpeptidase family.</text>
</comment>
<keyword evidence="7" id="KW-1185">Reference proteome</keyword>
<dbReference type="Pfam" id="PF00905">
    <property type="entry name" value="Transpeptidase"/>
    <property type="match status" value="1"/>
</dbReference>
<dbReference type="Gene3D" id="3.40.710.10">
    <property type="entry name" value="DD-peptidase/beta-lactamase superfamily"/>
    <property type="match status" value="1"/>
</dbReference>
<dbReference type="GO" id="GO:0071555">
    <property type="term" value="P:cell wall organization"/>
    <property type="evidence" value="ECO:0007669"/>
    <property type="project" value="TreeGrafter"/>
</dbReference>
<evidence type="ECO:0000256" key="1">
    <source>
        <dbReference type="ARBA" id="ARBA00004370"/>
    </source>
</evidence>
<dbReference type="SUPFAM" id="SSF56601">
    <property type="entry name" value="beta-lactamase/transpeptidase-like"/>
    <property type="match status" value="1"/>
</dbReference>
<dbReference type="GO" id="GO:0008658">
    <property type="term" value="F:penicillin binding"/>
    <property type="evidence" value="ECO:0007669"/>
    <property type="project" value="InterPro"/>
</dbReference>
<dbReference type="AlphaFoldDB" id="A0A679FRU0"/>
<evidence type="ECO:0000313" key="7">
    <source>
        <dbReference type="Proteomes" id="UP000501421"/>
    </source>
</evidence>
<evidence type="ECO:0000256" key="2">
    <source>
        <dbReference type="ARBA" id="ARBA00007171"/>
    </source>
</evidence>
<dbReference type="InterPro" id="IPR050515">
    <property type="entry name" value="Beta-lactam/transpept"/>
</dbReference>
<name>A0A679FRU0_9BACL</name>
<dbReference type="Gene3D" id="3.90.1310.10">
    <property type="entry name" value="Penicillin-binding protein 2a (Domain 2)"/>
    <property type="match status" value="1"/>
</dbReference>
<dbReference type="InterPro" id="IPR012338">
    <property type="entry name" value="Beta-lactam/transpept-like"/>
</dbReference>
<dbReference type="PANTHER" id="PTHR30627">
    <property type="entry name" value="PEPTIDOGLYCAN D,D-TRANSPEPTIDASE"/>
    <property type="match status" value="1"/>
</dbReference>
<dbReference type="InterPro" id="IPR005311">
    <property type="entry name" value="PBP_dimer"/>
</dbReference>
<dbReference type="GO" id="GO:0071972">
    <property type="term" value="F:peptidoglycan L,D-transpeptidase activity"/>
    <property type="evidence" value="ECO:0007669"/>
    <property type="project" value="TreeGrafter"/>
</dbReference>
<evidence type="ECO:0000313" key="6">
    <source>
        <dbReference type="EMBL" id="BBW95494.1"/>
    </source>
</evidence>
<protein>
    <submittedName>
        <fullName evidence="6">Penicillin-binding protein 4B</fullName>
    </submittedName>
</protein>
<dbReference type="PANTHER" id="PTHR30627:SF24">
    <property type="entry name" value="PENICILLIN-BINDING PROTEIN 4B"/>
    <property type="match status" value="1"/>
</dbReference>